<dbReference type="EMBL" id="AWUE01017190">
    <property type="protein sequence ID" value="OMO88015.1"/>
    <property type="molecule type" value="Genomic_DNA"/>
</dbReference>
<accession>A0A1R3IZK1</accession>
<reference evidence="2" key="1">
    <citation type="submission" date="2013-09" db="EMBL/GenBank/DDBJ databases">
        <title>Corchorus olitorius genome sequencing.</title>
        <authorList>
            <person name="Alam M."/>
            <person name="Haque M.S."/>
            <person name="Islam M.S."/>
            <person name="Emdad E.M."/>
            <person name="Islam M.M."/>
            <person name="Ahmed B."/>
            <person name="Halim A."/>
            <person name="Hossen Q.M.M."/>
            <person name="Hossain M.Z."/>
            <person name="Ahmed R."/>
            <person name="Khan M.M."/>
            <person name="Islam R."/>
            <person name="Rashid M.M."/>
            <person name="Khan S.A."/>
            <person name="Rahman M.S."/>
            <person name="Alam M."/>
            <person name="Yahiya A.S."/>
            <person name="Khan M.S."/>
            <person name="Azam M.S."/>
            <person name="Haque T."/>
            <person name="Lashkar M.Z.H."/>
            <person name="Akhand A.I."/>
            <person name="Morshed G."/>
            <person name="Roy S."/>
            <person name="Uddin K.S."/>
            <person name="Rabeya T."/>
            <person name="Hossain A.S."/>
            <person name="Chowdhury A."/>
            <person name="Snigdha A.R."/>
            <person name="Mortoza M.S."/>
            <person name="Matin S.A."/>
            <person name="Hoque S.M.E."/>
            <person name="Islam M.K."/>
            <person name="Roy D.K."/>
            <person name="Haider R."/>
            <person name="Moosa M.M."/>
            <person name="Elias S.M."/>
            <person name="Hasan A.M."/>
            <person name="Jahan S."/>
            <person name="Shafiuddin M."/>
            <person name="Mahmood N."/>
            <person name="Shommy N.S."/>
        </authorList>
    </citation>
    <scope>NUCLEOTIDE SEQUENCE [LARGE SCALE GENOMIC DNA]</scope>
    <source>
        <strain evidence="2">cv. O-4</strain>
    </source>
</reference>
<evidence type="ECO:0000313" key="1">
    <source>
        <dbReference type="EMBL" id="OMO88015.1"/>
    </source>
</evidence>
<keyword evidence="2" id="KW-1185">Reference proteome</keyword>
<comment type="caution">
    <text evidence="1">The sequence shown here is derived from an EMBL/GenBank/DDBJ whole genome shotgun (WGS) entry which is preliminary data.</text>
</comment>
<evidence type="ECO:0000313" key="2">
    <source>
        <dbReference type="Proteomes" id="UP000187203"/>
    </source>
</evidence>
<gene>
    <name evidence="1" type="ORF">COLO4_20505</name>
</gene>
<proteinExistence type="predicted"/>
<sequence>MLKYEGGRSIGRHTLKISREATEREAKKMRVADGSCQNKDGKGLSIGVVEDDKIRRLRWQNELAKEMRNPLSQVNFTFCKCTWRFA</sequence>
<protein>
    <submittedName>
        <fullName evidence="1">Uncharacterized protein</fullName>
    </submittedName>
</protein>
<dbReference type="Proteomes" id="UP000187203">
    <property type="component" value="Unassembled WGS sequence"/>
</dbReference>
<name>A0A1R3IZK1_9ROSI</name>
<organism evidence="1 2">
    <name type="scientific">Corchorus olitorius</name>
    <dbReference type="NCBI Taxonomy" id="93759"/>
    <lineage>
        <taxon>Eukaryota</taxon>
        <taxon>Viridiplantae</taxon>
        <taxon>Streptophyta</taxon>
        <taxon>Embryophyta</taxon>
        <taxon>Tracheophyta</taxon>
        <taxon>Spermatophyta</taxon>
        <taxon>Magnoliopsida</taxon>
        <taxon>eudicotyledons</taxon>
        <taxon>Gunneridae</taxon>
        <taxon>Pentapetalae</taxon>
        <taxon>rosids</taxon>
        <taxon>malvids</taxon>
        <taxon>Malvales</taxon>
        <taxon>Malvaceae</taxon>
        <taxon>Grewioideae</taxon>
        <taxon>Apeibeae</taxon>
        <taxon>Corchorus</taxon>
    </lineage>
</organism>
<dbReference type="AlphaFoldDB" id="A0A1R3IZK1"/>